<evidence type="ECO:0000313" key="2">
    <source>
        <dbReference type="EMBL" id="KIY63697.1"/>
    </source>
</evidence>
<keyword evidence="3" id="KW-1185">Reference proteome</keyword>
<dbReference type="Proteomes" id="UP000054007">
    <property type="component" value="Unassembled WGS sequence"/>
</dbReference>
<proteinExistence type="predicted"/>
<protein>
    <submittedName>
        <fullName evidence="2">Chaps-domain-containing protein</fullName>
    </submittedName>
</protein>
<feature type="region of interest" description="Disordered" evidence="1">
    <location>
        <begin position="429"/>
        <end position="528"/>
    </location>
</feature>
<dbReference type="PANTHER" id="PTHR31975">
    <property type="entry name" value="BUD SITE SELECTION PROTEIN 7-RELATED"/>
    <property type="match status" value="1"/>
</dbReference>
<dbReference type="InterPro" id="IPR011990">
    <property type="entry name" value="TPR-like_helical_dom_sf"/>
</dbReference>
<dbReference type="STRING" id="1314674.A0A0D7AZR5"/>
<reference evidence="2 3" key="1">
    <citation type="journal article" date="2015" name="Fungal Genet. Biol.">
        <title>Evolution of novel wood decay mechanisms in Agaricales revealed by the genome sequences of Fistulina hepatica and Cylindrobasidium torrendii.</title>
        <authorList>
            <person name="Floudas D."/>
            <person name="Held B.W."/>
            <person name="Riley R."/>
            <person name="Nagy L.G."/>
            <person name="Koehler G."/>
            <person name="Ransdell A.S."/>
            <person name="Younus H."/>
            <person name="Chow J."/>
            <person name="Chiniquy J."/>
            <person name="Lipzen A."/>
            <person name="Tritt A."/>
            <person name="Sun H."/>
            <person name="Haridas S."/>
            <person name="LaButti K."/>
            <person name="Ohm R.A."/>
            <person name="Kues U."/>
            <person name="Blanchette R.A."/>
            <person name="Grigoriev I.V."/>
            <person name="Minto R.E."/>
            <person name="Hibbett D.S."/>
        </authorList>
    </citation>
    <scope>NUCLEOTIDE SEQUENCE [LARGE SCALE GENOMIC DNA]</scope>
    <source>
        <strain evidence="2 3">FP15055 ss-10</strain>
    </source>
</reference>
<evidence type="ECO:0000256" key="1">
    <source>
        <dbReference type="SAM" id="MobiDB-lite"/>
    </source>
</evidence>
<dbReference type="PANTHER" id="PTHR31975:SF1">
    <property type="entry name" value="BUD SITE SELECTION PROTEIN 7-RELATED"/>
    <property type="match status" value="1"/>
</dbReference>
<organism evidence="2 3">
    <name type="scientific">Cylindrobasidium torrendii FP15055 ss-10</name>
    <dbReference type="NCBI Taxonomy" id="1314674"/>
    <lineage>
        <taxon>Eukaryota</taxon>
        <taxon>Fungi</taxon>
        <taxon>Dikarya</taxon>
        <taxon>Basidiomycota</taxon>
        <taxon>Agaricomycotina</taxon>
        <taxon>Agaricomycetes</taxon>
        <taxon>Agaricomycetidae</taxon>
        <taxon>Agaricales</taxon>
        <taxon>Marasmiineae</taxon>
        <taxon>Physalacriaceae</taxon>
        <taxon>Cylindrobasidium</taxon>
    </lineage>
</organism>
<dbReference type="AlphaFoldDB" id="A0A0D7AZR5"/>
<name>A0A0D7AZR5_9AGAR</name>
<dbReference type="FunFam" id="1.25.40.10:FF:000149">
    <property type="entry name" value="Clathrin-coated vesiclec protein (Bud7)"/>
    <property type="match status" value="1"/>
</dbReference>
<accession>A0A0D7AZR5</accession>
<evidence type="ECO:0000313" key="3">
    <source>
        <dbReference type="Proteomes" id="UP000054007"/>
    </source>
</evidence>
<dbReference type="SUPFAM" id="SSF48452">
    <property type="entry name" value="TPR-like"/>
    <property type="match status" value="1"/>
</dbReference>
<gene>
    <name evidence="2" type="ORF">CYLTODRAFT_493707</name>
</gene>
<dbReference type="OrthoDB" id="434695at2759"/>
<dbReference type="Gene3D" id="1.25.40.10">
    <property type="entry name" value="Tetratricopeptide repeat domain"/>
    <property type="match status" value="2"/>
</dbReference>
<dbReference type="GO" id="GO:0006893">
    <property type="term" value="P:Golgi to plasma membrane transport"/>
    <property type="evidence" value="ECO:0007669"/>
    <property type="project" value="UniProtKB-ARBA"/>
</dbReference>
<sequence>MAEATFKEIPELFEVELGESLTARTESLSTFRELGPPDLCHVVKSTGKAGTRDMGSWHYISGVDASSSASLAAYINSLTYAIEDSGAWFAKGPTWKVKNGCFCCFNAFSRVDVRVDVKIPGGVNAYVVDLRGERHEATPELWQETYVSALLRSILYSDDPTYYLDAYRKLDPITSLDGEIRFLQAAEALFSKGWQVGSDPEIQVATVVSNHLTAGIMKYFGDSGRYQPIANLFEKLSQREPEVAGLLAKSYIGMNEEVKAVQVMAAAMKQTPQSYTLLHVQCDFLRSKGKTDWALKLARQAVNCAPSEFVTWEKLTELYIDLGQYDAALLTLNSCPMFTYNGRDVHRPITPAKIHLPFLKPIGEILPDRGLKTEEDEADPALQRLPSPGLRGTWSRAYSLLTKLVARMGWDALLKTRSEVFVMEEEYRMQKTQADPRPSVEEVDENDGASTRGLKSGSKDALDAPNIPMIRVSTESDRDVDEDGNIAANLPNGQKALEKPLATQPPPEEAPEGVNGTETPRPGDPSASNFASKRLCERWLDNLFMVLYEDLRVWTIFRAEVAHFKTQHVAYRKTSYEWEILGDLGVRLHHKEEAKEAYQRCLDGSRWSVKPWAKLMEMYSEEGDIQRCIQAAIRVAAYQWAEYTEMTYPTQIARAFFKLGQLHGHAKISFTLISMGLPDSILKIMDSYLQYGKAFRVEGYDF</sequence>
<dbReference type="Pfam" id="PF09295">
    <property type="entry name" value="ChAPs"/>
    <property type="match status" value="1"/>
</dbReference>
<dbReference type="InterPro" id="IPR015374">
    <property type="entry name" value="ChAPs"/>
</dbReference>
<dbReference type="GO" id="GO:0034044">
    <property type="term" value="C:exomer complex"/>
    <property type="evidence" value="ECO:0007669"/>
    <property type="project" value="TreeGrafter"/>
</dbReference>
<dbReference type="EMBL" id="KN880679">
    <property type="protein sequence ID" value="KIY63697.1"/>
    <property type="molecule type" value="Genomic_DNA"/>
</dbReference>